<evidence type="ECO:0000259" key="1">
    <source>
        <dbReference type="Pfam" id="PF17773"/>
    </source>
</evidence>
<dbReference type="Pfam" id="PF17773">
    <property type="entry name" value="UPF0176_N"/>
    <property type="match status" value="1"/>
</dbReference>
<reference evidence="2" key="1">
    <citation type="submission" date="2018-05" db="EMBL/GenBank/DDBJ databases">
        <authorList>
            <person name="Lanie J.A."/>
            <person name="Ng W.-L."/>
            <person name="Kazmierczak K.M."/>
            <person name="Andrzejewski T.M."/>
            <person name="Davidsen T.M."/>
            <person name="Wayne K.J."/>
            <person name="Tettelin H."/>
            <person name="Glass J.I."/>
            <person name="Rusch D."/>
            <person name="Podicherti R."/>
            <person name="Tsui H.-C.T."/>
            <person name="Winkler M.E."/>
        </authorList>
    </citation>
    <scope>NUCLEOTIDE SEQUENCE</scope>
</reference>
<gene>
    <name evidence="2" type="ORF">METZ01_LOCUS272609</name>
</gene>
<feature type="domain" description="tRNA uridine(34) hydroxylase N-terminal" evidence="1">
    <location>
        <begin position="27"/>
        <end position="85"/>
    </location>
</feature>
<dbReference type="InterPro" id="IPR040503">
    <property type="entry name" value="TRHO_N"/>
</dbReference>
<organism evidence="2">
    <name type="scientific">marine metagenome</name>
    <dbReference type="NCBI Taxonomy" id="408172"/>
    <lineage>
        <taxon>unclassified sequences</taxon>
        <taxon>metagenomes</taxon>
        <taxon>ecological metagenomes</taxon>
    </lineage>
</organism>
<dbReference type="PANTHER" id="PTHR43846">
    <property type="entry name" value="UPF0176 PROTEIN YCEA"/>
    <property type="match status" value="1"/>
</dbReference>
<dbReference type="Gene3D" id="3.30.70.100">
    <property type="match status" value="1"/>
</dbReference>
<protein>
    <recommendedName>
        <fullName evidence="1">tRNA uridine(34) hydroxylase N-terminal domain-containing protein</fullName>
    </recommendedName>
</protein>
<name>A0A382K7V4_9ZZZZ</name>
<accession>A0A382K7V4</accession>
<feature type="non-terminal residue" evidence="2">
    <location>
        <position position="86"/>
    </location>
</feature>
<proteinExistence type="predicted"/>
<sequence length="86" mass="10150">MKKKLHNQKNRSQLKAELAAEKFTRLTCSFYRYVNIDNPNSLRDELYKEWIELNVLGRVYIAEEGINAQISIPESKFDTFIVLLNK</sequence>
<evidence type="ECO:0000313" key="2">
    <source>
        <dbReference type="EMBL" id="SVC19755.1"/>
    </source>
</evidence>
<dbReference type="EMBL" id="UINC01078563">
    <property type="protein sequence ID" value="SVC19755.1"/>
    <property type="molecule type" value="Genomic_DNA"/>
</dbReference>
<dbReference type="PANTHER" id="PTHR43846:SF1">
    <property type="entry name" value="TRNA URIDINE(34) HYDROXYLASE"/>
    <property type="match status" value="1"/>
</dbReference>
<dbReference type="AlphaFoldDB" id="A0A382K7V4"/>